<keyword evidence="7" id="KW-1185">Reference proteome</keyword>
<keyword evidence="2" id="KW-0645">Protease</keyword>
<proteinExistence type="inferred from homology"/>
<comment type="caution">
    <text evidence="6">The sequence shown here is derived from an EMBL/GenBank/DDBJ whole genome shotgun (WGS) entry which is preliminary data.</text>
</comment>
<dbReference type="AlphaFoldDB" id="A0A4Y3PG31"/>
<dbReference type="Proteomes" id="UP000316882">
    <property type="component" value="Unassembled WGS sequence"/>
</dbReference>
<evidence type="ECO:0000259" key="5">
    <source>
        <dbReference type="Pfam" id="PF00326"/>
    </source>
</evidence>
<dbReference type="InterPro" id="IPR011659">
    <property type="entry name" value="WD40"/>
</dbReference>
<dbReference type="SUPFAM" id="SSF82171">
    <property type="entry name" value="DPP6 N-terminal domain-like"/>
    <property type="match status" value="1"/>
</dbReference>
<dbReference type="SUPFAM" id="SSF53474">
    <property type="entry name" value="alpha/beta-Hydrolases"/>
    <property type="match status" value="1"/>
</dbReference>
<evidence type="ECO:0000256" key="2">
    <source>
        <dbReference type="ARBA" id="ARBA00022670"/>
    </source>
</evidence>
<evidence type="ECO:0000313" key="7">
    <source>
        <dbReference type="Proteomes" id="UP000316882"/>
    </source>
</evidence>
<comment type="similarity">
    <text evidence="1">Belongs to the peptidase S9C family.</text>
</comment>
<dbReference type="InterPro" id="IPR001375">
    <property type="entry name" value="Peptidase_S9_cat"/>
</dbReference>
<dbReference type="Pfam" id="PF07676">
    <property type="entry name" value="PD40"/>
    <property type="match status" value="4"/>
</dbReference>
<dbReference type="GO" id="GO:0004252">
    <property type="term" value="F:serine-type endopeptidase activity"/>
    <property type="evidence" value="ECO:0007669"/>
    <property type="project" value="TreeGrafter"/>
</dbReference>
<dbReference type="InterPro" id="IPR029058">
    <property type="entry name" value="AB_hydrolase_fold"/>
</dbReference>
<evidence type="ECO:0000256" key="1">
    <source>
        <dbReference type="ARBA" id="ARBA00010040"/>
    </source>
</evidence>
<dbReference type="InterPro" id="IPR011042">
    <property type="entry name" value="6-blade_b-propeller_TolB-like"/>
</dbReference>
<name>A0A4Y3PG31_BREPA</name>
<dbReference type="PANTHER" id="PTHR42776:SF27">
    <property type="entry name" value="DIPEPTIDYL PEPTIDASE FAMILY MEMBER 6"/>
    <property type="match status" value="1"/>
</dbReference>
<dbReference type="RefSeq" id="WP_122963383.1">
    <property type="nucleotide sequence ID" value="NZ_BJMH01000007.1"/>
</dbReference>
<dbReference type="PANTHER" id="PTHR42776">
    <property type="entry name" value="SERINE PEPTIDASE S9 FAMILY MEMBER"/>
    <property type="match status" value="1"/>
</dbReference>
<reference evidence="6 7" key="1">
    <citation type="submission" date="2019-06" db="EMBL/GenBank/DDBJ databases">
        <title>Whole genome shotgun sequence of Brevibacillus parabrevis NBRC 12334.</title>
        <authorList>
            <person name="Hosoyama A."/>
            <person name="Uohara A."/>
            <person name="Ohji S."/>
            <person name="Ichikawa N."/>
        </authorList>
    </citation>
    <scope>NUCLEOTIDE SEQUENCE [LARGE SCALE GENOMIC DNA]</scope>
    <source>
        <strain evidence="6 7">NBRC 12334</strain>
    </source>
</reference>
<keyword evidence="3" id="KW-0378">Hydrolase</keyword>
<dbReference type="Gene3D" id="2.120.10.30">
    <property type="entry name" value="TolB, C-terminal domain"/>
    <property type="match status" value="2"/>
</dbReference>
<dbReference type="GO" id="GO:0006508">
    <property type="term" value="P:proteolysis"/>
    <property type="evidence" value="ECO:0007669"/>
    <property type="project" value="UniProtKB-KW"/>
</dbReference>
<dbReference type="EMBL" id="BJMH01000007">
    <property type="protein sequence ID" value="GEB32317.1"/>
    <property type="molecule type" value="Genomic_DNA"/>
</dbReference>
<organism evidence="6 7">
    <name type="scientific">Brevibacillus parabrevis</name>
    <dbReference type="NCBI Taxonomy" id="54914"/>
    <lineage>
        <taxon>Bacteria</taxon>
        <taxon>Bacillati</taxon>
        <taxon>Bacillota</taxon>
        <taxon>Bacilli</taxon>
        <taxon>Bacillales</taxon>
        <taxon>Paenibacillaceae</taxon>
        <taxon>Brevibacillus</taxon>
    </lineage>
</organism>
<dbReference type="FunFam" id="3.40.50.1820:FF:000028">
    <property type="entry name" value="S9 family peptidase"/>
    <property type="match status" value="1"/>
</dbReference>
<evidence type="ECO:0000313" key="6">
    <source>
        <dbReference type="EMBL" id="GEB32317.1"/>
    </source>
</evidence>
<accession>A0A4Y3PG31</accession>
<sequence length="674" mass="75472">MNSQKRKVAAEDLYQLTYASDPQLSPQGDAVVYVKTMIDEERAYRNHLFVRDLQTGETVQLTSGAVRDTYPRWSPDGTRISFVSKRSGTAQVWLIDAKGGEPRQLTHCKTGVSTPLWSPDGQLIVFSSLMDRGETFDDQEGEAKEAVVPKVIHVERMKYKSDDYGYLYEKTRQLALVHVETGEVKALTDGPYHHTIGSWSPDGKWLAITANRNENPDMLHTVDVYLLPTAGGEWKKLTSSNGTFSHPTWSADSQKLAFIGSLADGIYLNATQKRVWTCDLDSGELTCVTADWDVQIGDSTIGDVRSPGHPTPGAVWTEDGTALYVIVSERGNSGIYRVALDGQKEHIVSGNRNVYGFTIDEQKQTLIAAISDPLIPGDLYQFDLGTKAEQRLTELNRDFFAEVELAVPEEIEFAAQDGWKVHGWMLKPVGYKPGEKYPLVLQIHGGPHSMYGNTFFHEFQILAAKGYAVLYTNPRGSYGYGERFMQACCGDYGGKDYLDLMSAVDYACQQFDFVDESRLGVAGGSYGGLMTNWIVGQTNRFRAGVTDRSICNWVSFYGVSDIGYYFSAEEIQANPFTNPEKMWQHSPIRLVANIETPLLIMHGEQDHRCPIEQAEQLYITLKHQGKAPVSFIRFPGAGHELSRSGDPEQRVLRLQYTEDWFATYMEPKVPSLQQ</sequence>
<dbReference type="Pfam" id="PF00326">
    <property type="entry name" value="Peptidase_S9"/>
    <property type="match status" value="1"/>
</dbReference>
<protein>
    <submittedName>
        <fullName evidence="6">Putative peptidase YuxL</fullName>
    </submittedName>
</protein>
<gene>
    <name evidence="6" type="primary">yuxL</name>
    <name evidence="6" type="ORF">BPA01_18970</name>
</gene>
<evidence type="ECO:0000256" key="3">
    <source>
        <dbReference type="ARBA" id="ARBA00022801"/>
    </source>
</evidence>
<keyword evidence="4" id="KW-0720">Serine protease</keyword>
<dbReference type="STRING" id="54914.AV540_12120"/>
<evidence type="ECO:0000256" key="4">
    <source>
        <dbReference type="ARBA" id="ARBA00022825"/>
    </source>
</evidence>
<feature type="domain" description="Peptidase S9 prolyl oligopeptidase catalytic" evidence="5">
    <location>
        <begin position="454"/>
        <end position="666"/>
    </location>
</feature>
<dbReference type="Gene3D" id="3.40.50.1820">
    <property type="entry name" value="alpha/beta hydrolase"/>
    <property type="match status" value="1"/>
</dbReference>